<dbReference type="EMBL" id="MU005772">
    <property type="protein sequence ID" value="KAF2708076.1"/>
    <property type="molecule type" value="Genomic_DNA"/>
</dbReference>
<protein>
    <submittedName>
        <fullName evidence="7">Peptidase S28</fullName>
    </submittedName>
</protein>
<dbReference type="AlphaFoldDB" id="A0A6G1K5C2"/>
<dbReference type="FunFam" id="3.40.50.1820:FF:000636">
    <property type="entry name" value="Serine peptidase, family S28, putative"/>
    <property type="match status" value="1"/>
</dbReference>
<evidence type="ECO:0000313" key="7">
    <source>
        <dbReference type="EMBL" id="KAF2708076.1"/>
    </source>
</evidence>
<evidence type="ECO:0000256" key="3">
    <source>
        <dbReference type="ARBA" id="ARBA00022729"/>
    </source>
</evidence>
<dbReference type="GO" id="GO:0070008">
    <property type="term" value="F:serine-type exopeptidase activity"/>
    <property type="evidence" value="ECO:0007669"/>
    <property type="project" value="InterPro"/>
</dbReference>
<dbReference type="GO" id="GO:0006508">
    <property type="term" value="P:proteolysis"/>
    <property type="evidence" value="ECO:0007669"/>
    <property type="project" value="UniProtKB-KW"/>
</dbReference>
<gene>
    <name evidence="7" type="ORF">K504DRAFT_382234</name>
</gene>
<dbReference type="PANTHER" id="PTHR11010:SF109">
    <property type="entry name" value="PEPTIDASE, FAMILY S28, PUTATIVE (AFU_ORTHOLOGUE AFUA_4G03790)-RELATED"/>
    <property type="match status" value="1"/>
</dbReference>
<dbReference type="SUPFAM" id="SSF53474">
    <property type="entry name" value="alpha/beta-Hydrolases"/>
    <property type="match status" value="1"/>
</dbReference>
<dbReference type="InterPro" id="IPR008758">
    <property type="entry name" value="Peptidase_S28"/>
</dbReference>
<proteinExistence type="inferred from homology"/>
<feature type="chain" id="PRO_5026314946" evidence="6">
    <location>
        <begin position="21"/>
        <end position="573"/>
    </location>
</feature>
<accession>A0A6G1K5C2</accession>
<keyword evidence="5" id="KW-0325">Glycoprotein</keyword>
<organism evidence="7 8">
    <name type="scientific">Pleomassaria siparia CBS 279.74</name>
    <dbReference type="NCBI Taxonomy" id="1314801"/>
    <lineage>
        <taxon>Eukaryota</taxon>
        <taxon>Fungi</taxon>
        <taxon>Dikarya</taxon>
        <taxon>Ascomycota</taxon>
        <taxon>Pezizomycotina</taxon>
        <taxon>Dothideomycetes</taxon>
        <taxon>Pleosporomycetidae</taxon>
        <taxon>Pleosporales</taxon>
        <taxon>Pleomassariaceae</taxon>
        <taxon>Pleomassaria</taxon>
    </lineage>
</organism>
<keyword evidence="4" id="KW-0378">Hydrolase</keyword>
<keyword evidence="2" id="KW-0645">Protease</keyword>
<keyword evidence="8" id="KW-1185">Reference proteome</keyword>
<name>A0A6G1K5C2_9PLEO</name>
<dbReference type="OrthoDB" id="1735038at2759"/>
<keyword evidence="3 6" id="KW-0732">Signal</keyword>
<evidence type="ECO:0000256" key="4">
    <source>
        <dbReference type="ARBA" id="ARBA00022801"/>
    </source>
</evidence>
<sequence>MLASTSLWAVSLALLQFTEALGGARSREFSLMADMGLNPDGTPMSISAELLSSLKIGTTTDSVQVAAEPEVIAPEYVELPLDHFAKNGDYSYDGTFYNRFWVAERAYKPGGPVFIYDIGEANAEPYALSRLQNETSFFKQIVDKYNGVGIVWEHRYYGNSTPEPIDLDTPPEVFKWLNTEQSLADVDRFAKQFKRKNINATLTPDKTPWIFIGGSYPGMRAVFMRDKYPDTIFASYASSAPTQAQIDMSIYYEPVYSGMNKYGFGNCTKDIHAAITYIDKLMERPSAAAKLKEKFLGLGAANNSHANFADALTIIFYAWQSYGVDGPEYNLRSFCDWIETDPATNKTAPAQGWAAKKGAAYTVARWASWPKFVRGVNKYLSTNCSGSQTVMGNCDLGLRLEDPASIAWTWQYCTQWGYFQSANIGPRQMVSKHNSLQHQRDICHRQFPTAEAPLLPDWPRTDRTNNMFGGWDLRPSQVYWSGGEFDPWRTLSPLSGALNGSPHPQTFTQPPQCGEGQSDGEIFGYVMPDAQHCYDFRPDFKSGEDSRKYFTDALTEWLGCFKQKGGYYRRIIA</sequence>
<evidence type="ECO:0000256" key="6">
    <source>
        <dbReference type="SAM" id="SignalP"/>
    </source>
</evidence>
<evidence type="ECO:0000256" key="2">
    <source>
        <dbReference type="ARBA" id="ARBA00022670"/>
    </source>
</evidence>
<comment type="similarity">
    <text evidence="1">Belongs to the peptidase S28 family.</text>
</comment>
<evidence type="ECO:0000256" key="5">
    <source>
        <dbReference type="ARBA" id="ARBA00023180"/>
    </source>
</evidence>
<dbReference type="Proteomes" id="UP000799428">
    <property type="component" value="Unassembled WGS sequence"/>
</dbReference>
<dbReference type="GO" id="GO:0008239">
    <property type="term" value="F:dipeptidyl-peptidase activity"/>
    <property type="evidence" value="ECO:0007669"/>
    <property type="project" value="TreeGrafter"/>
</dbReference>
<dbReference type="Pfam" id="PF05577">
    <property type="entry name" value="Peptidase_S28"/>
    <property type="match status" value="1"/>
</dbReference>
<reference evidence="7" key="1">
    <citation type="journal article" date="2020" name="Stud. Mycol.">
        <title>101 Dothideomycetes genomes: a test case for predicting lifestyles and emergence of pathogens.</title>
        <authorList>
            <person name="Haridas S."/>
            <person name="Albert R."/>
            <person name="Binder M."/>
            <person name="Bloem J."/>
            <person name="Labutti K."/>
            <person name="Salamov A."/>
            <person name="Andreopoulos B."/>
            <person name="Baker S."/>
            <person name="Barry K."/>
            <person name="Bills G."/>
            <person name="Bluhm B."/>
            <person name="Cannon C."/>
            <person name="Castanera R."/>
            <person name="Culley D."/>
            <person name="Daum C."/>
            <person name="Ezra D."/>
            <person name="Gonzalez J."/>
            <person name="Henrissat B."/>
            <person name="Kuo A."/>
            <person name="Liang C."/>
            <person name="Lipzen A."/>
            <person name="Lutzoni F."/>
            <person name="Magnuson J."/>
            <person name="Mondo S."/>
            <person name="Nolan M."/>
            <person name="Ohm R."/>
            <person name="Pangilinan J."/>
            <person name="Park H.-J."/>
            <person name="Ramirez L."/>
            <person name="Alfaro M."/>
            <person name="Sun H."/>
            <person name="Tritt A."/>
            <person name="Yoshinaga Y."/>
            <person name="Zwiers L.-H."/>
            <person name="Turgeon B."/>
            <person name="Goodwin S."/>
            <person name="Spatafora J."/>
            <person name="Crous P."/>
            <person name="Grigoriev I."/>
        </authorList>
    </citation>
    <scope>NUCLEOTIDE SEQUENCE</scope>
    <source>
        <strain evidence="7">CBS 279.74</strain>
    </source>
</reference>
<dbReference type="PANTHER" id="PTHR11010">
    <property type="entry name" value="PROTEASE S28 PRO-X CARBOXYPEPTIDASE-RELATED"/>
    <property type="match status" value="1"/>
</dbReference>
<dbReference type="InterPro" id="IPR029058">
    <property type="entry name" value="AB_hydrolase_fold"/>
</dbReference>
<evidence type="ECO:0000313" key="8">
    <source>
        <dbReference type="Proteomes" id="UP000799428"/>
    </source>
</evidence>
<evidence type="ECO:0000256" key="1">
    <source>
        <dbReference type="ARBA" id="ARBA00011079"/>
    </source>
</evidence>
<feature type="signal peptide" evidence="6">
    <location>
        <begin position="1"/>
        <end position="20"/>
    </location>
</feature>
<dbReference type="Gene3D" id="3.40.50.1820">
    <property type="entry name" value="alpha/beta hydrolase"/>
    <property type="match status" value="2"/>
</dbReference>